<evidence type="ECO:0000313" key="3">
    <source>
        <dbReference type="EMBL" id="EFI99009.1"/>
    </source>
</evidence>
<reference evidence="3 4" key="1">
    <citation type="journal article" date="2010" name="Nat. Biotechnol.">
        <title>Genome sequence of the model mushroom Schizophyllum commune.</title>
        <authorList>
            <person name="Ohm R.A."/>
            <person name="de Jong J.F."/>
            <person name="Lugones L.G."/>
            <person name="Aerts A."/>
            <person name="Kothe E."/>
            <person name="Stajich J.E."/>
            <person name="de Vries R.P."/>
            <person name="Record E."/>
            <person name="Levasseur A."/>
            <person name="Baker S.E."/>
            <person name="Bartholomew K.A."/>
            <person name="Coutinho P.M."/>
            <person name="Erdmann S."/>
            <person name="Fowler T.J."/>
            <person name="Gathman A.C."/>
            <person name="Lombard V."/>
            <person name="Henrissat B."/>
            <person name="Knabe N."/>
            <person name="Kuees U."/>
            <person name="Lilly W.W."/>
            <person name="Lindquist E."/>
            <person name="Lucas S."/>
            <person name="Magnuson J.K."/>
            <person name="Piumi F."/>
            <person name="Raudaskoski M."/>
            <person name="Salamov A."/>
            <person name="Schmutz J."/>
            <person name="Schwarze F.W.M.R."/>
            <person name="vanKuyk P.A."/>
            <person name="Horton J.S."/>
            <person name="Grigoriev I.V."/>
            <person name="Woesten H.A.B."/>
        </authorList>
    </citation>
    <scope>NUCLEOTIDE SEQUENCE [LARGE SCALE GENOMIC DNA]</scope>
    <source>
        <strain evidence="4">H4-8 / FGSC 9210</strain>
    </source>
</reference>
<dbReference type="Pfam" id="PF04664">
    <property type="entry name" value="OGFr_N"/>
    <property type="match status" value="1"/>
</dbReference>
<dbReference type="GO" id="GO:0140625">
    <property type="term" value="F:opioid growth factor receptor activity"/>
    <property type="evidence" value="ECO:0007669"/>
    <property type="project" value="InterPro"/>
</dbReference>
<dbReference type="PANTHER" id="PTHR14015:SF2">
    <property type="entry name" value="OPIOID GROWTH FACTOR RECEPTOR (OGFR) CONSERVED DOMAIN-CONTAINING PROTEIN"/>
    <property type="match status" value="1"/>
</dbReference>
<dbReference type="eggNOG" id="ENOG502QVIF">
    <property type="taxonomic scope" value="Eukaryota"/>
</dbReference>
<dbReference type="OMA" id="WWANCLR"/>
<dbReference type="GeneID" id="9585622"/>
<dbReference type="OrthoDB" id="9030204at2759"/>
<dbReference type="InParanoid" id="D8Q0C7"/>
<dbReference type="AlphaFoldDB" id="D8Q0C7"/>
<dbReference type="RefSeq" id="XP_003033912.1">
    <property type="nucleotide sequence ID" value="XM_003033866.1"/>
</dbReference>
<dbReference type="KEGG" id="scm:SCHCO_01091135"/>
<proteinExistence type="inferred from homology"/>
<keyword evidence="4" id="KW-1185">Reference proteome</keyword>
<organism evidence="4">
    <name type="scientific">Schizophyllum commune (strain H4-8 / FGSC 9210)</name>
    <name type="common">Split gill fungus</name>
    <dbReference type="NCBI Taxonomy" id="578458"/>
    <lineage>
        <taxon>Eukaryota</taxon>
        <taxon>Fungi</taxon>
        <taxon>Dikarya</taxon>
        <taxon>Basidiomycota</taxon>
        <taxon>Agaricomycotina</taxon>
        <taxon>Agaricomycetes</taxon>
        <taxon>Agaricomycetidae</taxon>
        <taxon>Agaricales</taxon>
        <taxon>Schizophyllaceae</taxon>
        <taxon>Schizophyllum</taxon>
    </lineage>
</organism>
<name>D8Q0C7_SCHCM</name>
<dbReference type="EMBL" id="GL377304">
    <property type="protein sequence ID" value="EFI99009.1"/>
    <property type="molecule type" value="Genomic_DNA"/>
</dbReference>
<evidence type="ECO:0000256" key="1">
    <source>
        <dbReference type="ARBA" id="ARBA00010365"/>
    </source>
</evidence>
<dbReference type="InterPro" id="IPR039574">
    <property type="entry name" value="OGFr"/>
</dbReference>
<dbReference type="GO" id="GO:0016020">
    <property type="term" value="C:membrane"/>
    <property type="evidence" value="ECO:0007669"/>
    <property type="project" value="InterPro"/>
</dbReference>
<gene>
    <name evidence="3" type="ORF">SCHCODRAFT_14945</name>
</gene>
<dbReference type="Proteomes" id="UP000007431">
    <property type="component" value="Unassembled WGS sequence"/>
</dbReference>
<dbReference type="InterPro" id="IPR006757">
    <property type="entry name" value="OGF_rcpt"/>
</dbReference>
<comment type="similarity">
    <text evidence="1">Belongs to the opioid growth factor receptor family.</text>
</comment>
<dbReference type="PANTHER" id="PTHR14015">
    <property type="entry name" value="OPIOID GROWTH FACTOR RECEPTOR OGFR ZETA-TYPE OPIOID RECEPTOR"/>
    <property type="match status" value="1"/>
</dbReference>
<dbReference type="HOGENOM" id="CLU_032134_2_0_1"/>
<evidence type="ECO:0000259" key="2">
    <source>
        <dbReference type="Pfam" id="PF04664"/>
    </source>
</evidence>
<evidence type="ECO:0000313" key="4">
    <source>
        <dbReference type="Proteomes" id="UP000007431"/>
    </source>
</evidence>
<sequence>MSLPRDIQEFLDEYHGQTDDKSLNANLEFYSNTRRCRPDNMLIDEMHEKWFGEYDKLEHKHGFIQWLFPIREYGVNYEAQPLQPHEIEAMRADPAITARLIKSYSMMLDFYGMRLISEETGLLDRVPPPRNFEARYRNLVRHSHNNLRISRILKCLSELGLERLNAGFLLHVLSEQSEDDELNTPMLQSSMDRWWANCIRNAADRQWIGEQIRTVRSGKGSFTRDMYKDALERRKATGSFS</sequence>
<dbReference type="VEuPathDB" id="FungiDB:SCHCODRAFT_01091135"/>
<accession>D8Q0C7</accession>
<feature type="domain" description="Opioid growth factor receptor (OGFr) conserved" evidence="2">
    <location>
        <begin position="24"/>
        <end position="210"/>
    </location>
</feature>
<protein>
    <recommendedName>
        <fullName evidence="2">Opioid growth factor receptor (OGFr) conserved domain-containing protein</fullName>
    </recommendedName>
</protein>